<dbReference type="EMBL" id="FNPK01000018">
    <property type="protein sequence ID" value="SDY64411.1"/>
    <property type="molecule type" value="Genomic_DNA"/>
</dbReference>
<gene>
    <name evidence="1" type="ORF">SAMN05421643_11836</name>
</gene>
<dbReference type="Proteomes" id="UP000199035">
    <property type="component" value="Unassembled WGS sequence"/>
</dbReference>
<keyword evidence="2" id="KW-1185">Reference proteome</keyword>
<name>A0A1H3LJ27_9GAMM</name>
<evidence type="ECO:0000313" key="1">
    <source>
        <dbReference type="EMBL" id="SDY64411.1"/>
    </source>
</evidence>
<reference evidence="2" key="1">
    <citation type="submission" date="2016-10" db="EMBL/GenBank/DDBJ databases">
        <authorList>
            <person name="Varghese N."/>
            <person name="Submissions S."/>
        </authorList>
    </citation>
    <scope>NUCLEOTIDE SEQUENCE [LARGE SCALE GENOMIC DNA]</scope>
    <source>
        <strain evidence="2">ANC 5109</strain>
    </source>
</reference>
<dbReference type="Pfam" id="PF19614">
    <property type="entry name" value="DUF6119"/>
    <property type="match status" value="1"/>
</dbReference>
<dbReference type="RefSeq" id="WP_092691527.1">
    <property type="nucleotide sequence ID" value="NZ_FNPK01000018.1"/>
</dbReference>
<organism evidence="1 2">
    <name type="scientific">Acinetobacter kyonggiensis</name>
    <dbReference type="NCBI Taxonomy" id="595670"/>
    <lineage>
        <taxon>Bacteria</taxon>
        <taxon>Pseudomonadati</taxon>
        <taxon>Pseudomonadota</taxon>
        <taxon>Gammaproteobacteria</taxon>
        <taxon>Moraxellales</taxon>
        <taxon>Moraxellaceae</taxon>
        <taxon>Acinetobacter</taxon>
    </lineage>
</organism>
<dbReference type="NCBIfam" id="TIGR04141">
    <property type="entry name" value="TIGR04141 family sporadically distributed protein"/>
    <property type="match status" value="1"/>
</dbReference>
<sequence length="530" mass="62271">MSNTYNIYRIKFEEMDGLLEKIKSVGLVEQKTQIYENYEMTFYFSENVEGNDIWWHETYKDFLNTQEKFPKNIFHFGLLICKNEDDPKEIYAISLGKSHFYLAKFIEPNFGITLAVRMGDEKTTILKKSRYFTGTKRHEVSSYENFNINSYESGESVEHLKIKASNHEVWGDKNIIFADSIQLNINKSPSELAQILNDISDTLRNEEIIKLPKLEPVNDLNLITKLDSEIIDSLHQNVSIGIEEIHVFGINISFRFHEYNYELIYRKERKQFAKLDLGNYFDMSIISDFIKDNDINSINDLYVKFKIEESGRFTQPLKEILDFYTNYENAQYFLKCGKWFKFNETFTAYLKKSLEQIPIIFGQDLIEDDFLAWKVIKENQIQNDENLTNKLTYREYYFNENLSLNNGYKLLDRQLTAIQSLDIKGNKYKVEVADLYKDNEIISVKISGKPQDLIYNIEQSKGSVELIKQGIIPFDDILESAALWLVLEKPVSSLIEINSIQFLLAVDSWKKRVEFFGLKPQIYISKHVKN</sequence>
<evidence type="ECO:0000313" key="2">
    <source>
        <dbReference type="Proteomes" id="UP000199035"/>
    </source>
</evidence>
<dbReference type="InterPro" id="IPR026487">
    <property type="entry name" value="CHP04141"/>
</dbReference>
<dbReference type="AlphaFoldDB" id="A0A1H3LJ27"/>
<protein>
    <submittedName>
        <fullName evidence="1">Sporadically distributed protein, TIGR04141 family</fullName>
    </submittedName>
</protein>
<accession>A0A1H3LJ27</accession>
<proteinExistence type="predicted"/>